<dbReference type="Pfam" id="PF09560">
    <property type="entry name" value="Spore_YunB"/>
    <property type="match status" value="1"/>
</dbReference>
<dbReference type="PIRSF" id="PIRSF021383">
    <property type="entry name" value="YunB"/>
    <property type="match status" value="1"/>
</dbReference>
<dbReference type="EMBL" id="VSSQ01044656">
    <property type="protein sequence ID" value="MPM98493.1"/>
    <property type="molecule type" value="Genomic_DNA"/>
</dbReference>
<sequence>MNGQMMPIFASMASTRVQNVVTRKLEQTINDYIVGQNVTYQDMVTLEKDESGTITALTSNMSRLNGMRNGIFIEVSKAVETVDTQELSLPAGNLTGLSFLSGRGFRLPVRIVSVGSARAEFSQSFSAAGINQTHHQIMLRVTVTVDILLPGETVTTQVNTEVCAAETVIVGSVPQTYLQLNP</sequence>
<organism evidence="1">
    <name type="scientific">bioreactor metagenome</name>
    <dbReference type="NCBI Taxonomy" id="1076179"/>
    <lineage>
        <taxon>unclassified sequences</taxon>
        <taxon>metagenomes</taxon>
        <taxon>ecological metagenomes</taxon>
    </lineage>
</organism>
<dbReference type="InterPro" id="IPR014197">
    <property type="entry name" value="Sporulation_prot_YunB"/>
</dbReference>
<name>A0A645ECK6_9ZZZZ</name>
<evidence type="ECO:0000313" key="1">
    <source>
        <dbReference type="EMBL" id="MPM98493.1"/>
    </source>
</evidence>
<dbReference type="NCBIfam" id="TIGR02832">
    <property type="entry name" value="spo_yunB"/>
    <property type="match status" value="1"/>
</dbReference>
<accession>A0A645ECK6</accession>
<comment type="caution">
    <text evidence="1">The sequence shown here is derived from an EMBL/GenBank/DDBJ whole genome shotgun (WGS) entry which is preliminary data.</text>
</comment>
<protein>
    <submittedName>
        <fullName evidence="1">Sporulation protein YunB</fullName>
    </submittedName>
</protein>
<reference evidence="1" key="1">
    <citation type="submission" date="2019-08" db="EMBL/GenBank/DDBJ databases">
        <authorList>
            <person name="Kucharzyk K."/>
            <person name="Murdoch R.W."/>
            <person name="Higgins S."/>
            <person name="Loffler F."/>
        </authorList>
    </citation>
    <scope>NUCLEOTIDE SEQUENCE</scope>
</reference>
<dbReference type="AlphaFoldDB" id="A0A645ECK6"/>
<proteinExistence type="predicted"/>
<gene>
    <name evidence="1" type="primary">yunB_9</name>
    <name evidence="1" type="ORF">SDC9_145681</name>
</gene>